<evidence type="ECO:0000313" key="2">
    <source>
        <dbReference type="Proteomes" id="UP001556040"/>
    </source>
</evidence>
<accession>A0ABV3Q1Y6</accession>
<protein>
    <submittedName>
        <fullName evidence="1">HAD family hydrolase</fullName>
        <ecNumber evidence="1">3.-.-.-</ecNumber>
    </submittedName>
</protein>
<comment type="caution">
    <text evidence="1">The sequence shown here is derived from an EMBL/GenBank/DDBJ whole genome shotgun (WGS) entry which is preliminary data.</text>
</comment>
<dbReference type="Pfam" id="PF08282">
    <property type="entry name" value="Hydrolase_3"/>
    <property type="match status" value="1"/>
</dbReference>
<dbReference type="NCBIfam" id="TIGR00099">
    <property type="entry name" value="Cof-subfamily"/>
    <property type="match status" value="1"/>
</dbReference>
<dbReference type="NCBIfam" id="TIGR01484">
    <property type="entry name" value="HAD-SF-IIB"/>
    <property type="match status" value="1"/>
</dbReference>
<dbReference type="SUPFAM" id="SSF56784">
    <property type="entry name" value="HAD-like"/>
    <property type="match status" value="1"/>
</dbReference>
<dbReference type="PROSITE" id="PS01229">
    <property type="entry name" value="COF_2"/>
    <property type="match status" value="1"/>
</dbReference>
<dbReference type="EC" id="3.-.-.-" evidence="1"/>
<dbReference type="Proteomes" id="UP001556040">
    <property type="component" value="Unassembled WGS sequence"/>
</dbReference>
<keyword evidence="2" id="KW-1185">Reference proteome</keyword>
<gene>
    <name evidence="1" type="ORF">AB1471_04820</name>
</gene>
<evidence type="ECO:0000313" key="1">
    <source>
        <dbReference type="EMBL" id="MEW9501126.1"/>
    </source>
</evidence>
<dbReference type="RefSeq" id="WP_367778599.1">
    <property type="nucleotide sequence ID" value="NZ_JBFMIA010000002.1"/>
</dbReference>
<dbReference type="SFLD" id="SFLDG01144">
    <property type="entry name" value="C2.B.4:_PGP_Like"/>
    <property type="match status" value="1"/>
</dbReference>
<dbReference type="PANTHER" id="PTHR10000:SF55">
    <property type="entry name" value="5-AMINO-6-(5-PHOSPHO-D-RIBITYLAMINO)URACIL PHOSPHATASE YCSE"/>
    <property type="match status" value="1"/>
</dbReference>
<dbReference type="InterPro" id="IPR023214">
    <property type="entry name" value="HAD_sf"/>
</dbReference>
<dbReference type="InterPro" id="IPR006379">
    <property type="entry name" value="HAD-SF_hydro_IIB"/>
</dbReference>
<dbReference type="SFLD" id="SFLDG01140">
    <property type="entry name" value="C2.B:_Phosphomannomutase_and_P"/>
    <property type="match status" value="1"/>
</dbReference>
<organism evidence="1 2">
    <name type="scientific">Jeotgalibacillus marinus</name>
    <dbReference type="NCBI Taxonomy" id="86667"/>
    <lineage>
        <taxon>Bacteria</taxon>
        <taxon>Bacillati</taxon>
        <taxon>Bacillota</taxon>
        <taxon>Bacilli</taxon>
        <taxon>Bacillales</taxon>
        <taxon>Caryophanaceae</taxon>
        <taxon>Jeotgalibacillus</taxon>
    </lineage>
</organism>
<dbReference type="SFLD" id="SFLDS00003">
    <property type="entry name" value="Haloacid_Dehalogenase"/>
    <property type="match status" value="1"/>
</dbReference>
<name>A0ABV3Q1Y6_9BACL</name>
<reference evidence="1 2" key="1">
    <citation type="journal article" date="1979" name="Int. J. Syst. Evol. Microbiol.">
        <title>Bacillus globisporus subsp. marinus subsp. nov.</title>
        <authorList>
            <person name="Liu H."/>
        </authorList>
    </citation>
    <scope>NUCLEOTIDE SEQUENCE [LARGE SCALE GENOMIC DNA]</scope>
    <source>
        <strain evidence="1 2">DSM 1297</strain>
    </source>
</reference>
<proteinExistence type="predicted"/>
<dbReference type="InterPro" id="IPR000150">
    <property type="entry name" value="Cof"/>
</dbReference>
<dbReference type="InterPro" id="IPR036412">
    <property type="entry name" value="HAD-like_sf"/>
</dbReference>
<sequence length="285" mass="31136">MVRCIAIDMDGTLLNSAQQVSDQNLEAVAKAQSLGVEVVIATGRSYKEARYVLDEAGVSCPVLCVNGAEARSTKGDILASNPLDKEITKTAMGILKDKGIYFEIYTNHGTYTIDDDKAVTVISEIYHIDNPELNIQDILKVAEGRFHKGLVRKIDDYEELIRSDQHEVYKLLAFSFDEDLRSNAQKLLDKLPGTAITSSGHGNIEVNSVNAQKGKALEAFAKEKQIDLEDTVAIGDNYNDISMFEIAGRSVAMGNAAEDIKKNCDFVTLTNNESGVAKAILEAIE</sequence>
<dbReference type="PANTHER" id="PTHR10000">
    <property type="entry name" value="PHOSPHOSERINE PHOSPHATASE"/>
    <property type="match status" value="1"/>
</dbReference>
<dbReference type="GO" id="GO:0016787">
    <property type="term" value="F:hydrolase activity"/>
    <property type="evidence" value="ECO:0007669"/>
    <property type="project" value="UniProtKB-KW"/>
</dbReference>
<dbReference type="EMBL" id="JBFMIA010000002">
    <property type="protein sequence ID" value="MEW9501126.1"/>
    <property type="molecule type" value="Genomic_DNA"/>
</dbReference>
<dbReference type="Gene3D" id="3.30.1240.10">
    <property type="match status" value="1"/>
</dbReference>
<dbReference type="Gene3D" id="3.40.50.1000">
    <property type="entry name" value="HAD superfamily/HAD-like"/>
    <property type="match status" value="1"/>
</dbReference>
<dbReference type="CDD" id="cd07516">
    <property type="entry name" value="HAD_Pase"/>
    <property type="match status" value="1"/>
</dbReference>
<keyword evidence="1" id="KW-0378">Hydrolase</keyword>